<name>A0ABT2K836_9RHOB</name>
<comment type="caution">
    <text evidence="2">The sequence shown here is derived from an EMBL/GenBank/DDBJ whole genome shotgun (WGS) entry which is preliminary data.</text>
</comment>
<accession>A0ABT2K836</accession>
<feature type="transmembrane region" description="Helical" evidence="1">
    <location>
        <begin position="6"/>
        <end position="29"/>
    </location>
</feature>
<reference evidence="2 3" key="1">
    <citation type="submission" date="2022-04" db="EMBL/GenBank/DDBJ databases">
        <title>Paracoccus sp. YLB-12 draft genome sequence.</title>
        <authorList>
            <person name="Yu L."/>
        </authorList>
    </citation>
    <scope>NUCLEOTIDE SEQUENCE [LARGE SCALE GENOMIC DNA]</scope>
    <source>
        <strain evidence="2 3">YLB-12</strain>
    </source>
</reference>
<evidence type="ECO:0000313" key="3">
    <source>
        <dbReference type="Proteomes" id="UP001320702"/>
    </source>
</evidence>
<protein>
    <submittedName>
        <fullName evidence="2">Uncharacterized protein</fullName>
    </submittedName>
</protein>
<keyword evidence="3" id="KW-1185">Reference proteome</keyword>
<dbReference type="Proteomes" id="UP001320702">
    <property type="component" value="Unassembled WGS sequence"/>
</dbReference>
<keyword evidence="1" id="KW-0472">Membrane</keyword>
<dbReference type="RefSeq" id="WP_260276579.1">
    <property type="nucleotide sequence ID" value="NZ_JANAVZ010000003.1"/>
</dbReference>
<proteinExistence type="predicted"/>
<evidence type="ECO:0000256" key="1">
    <source>
        <dbReference type="SAM" id="Phobius"/>
    </source>
</evidence>
<dbReference type="EMBL" id="JANAVZ010000003">
    <property type="protein sequence ID" value="MCT4332701.1"/>
    <property type="molecule type" value="Genomic_DNA"/>
</dbReference>
<keyword evidence="1" id="KW-1133">Transmembrane helix</keyword>
<keyword evidence="1" id="KW-0812">Transmembrane</keyword>
<gene>
    <name evidence="2" type="ORF">MU516_07445</name>
</gene>
<sequence>MTDRRQGWAVWTITAVAVALIGTGLVFSGGPMQGRAERRDAVRMHDLNAAQTQAICRAFEAGAATADLAPTAACPETLRLTDPFTDRPYRIEMVDADNLRFCAVFERPDHATAYPNLTDGAEPGESCLIHRLPQDLDRGTRG</sequence>
<organism evidence="2 3">
    <name type="scientific">Paracoccus maritimus</name>
    <dbReference type="NCBI Taxonomy" id="2933292"/>
    <lineage>
        <taxon>Bacteria</taxon>
        <taxon>Pseudomonadati</taxon>
        <taxon>Pseudomonadota</taxon>
        <taxon>Alphaproteobacteria</taxon>
        <taxon>Rhodobacterales</taxon>
        <taxon>Paracoccaceae</taxon>
        <taxon>Paracoccus</taxon>
    </lineage>
</organism>
<evidence type="ECO:0000313" key="2">
    <source>
        <dbReference type="EMBL" id="MCT4332701.1"/>
    </source>
</evidence>